<dbReference type="GO" id="GO:0004556">
    <property type="term" value="F:alpha-amylase activity"/>
    <property type="evidence" value="ECO:0007669"/>
    <property type="project" value="UniProtKB-EC"/>
</dbReference>
<dbReference type="GO" id="GO:0005304">
    <property type="term" value="F:L-valine transmembrane transporter activity"/>
    <property type="evidence" value="ECO:0007669"/>
    <property type="project" value="TreeGrafter"/>
</dbReference>
<evidence type="ECO:0000256" key="6">
    <source>
        <dbReference type="ARBA" id="ARBA00022519"/>
    </source>
</evidence>
<comment type="caution">
    <text evidence="16">The sequence shown here is derived from an EMBL/GenBank/DDBJ whole genome shotgun (WGS) entry which is preliminary data.</text>
</comment>
<evidence type="ECO:0000256" key="8">
    <source>
        <dbReference type="ARBA" id="ARBA00022970"/>
    </source>
</evidence>
<evidence type="ECO:0000256" key="2">
    <source>
        <dbReference type="ARBA" id="ARBA00004651"/>
    </source>
</evidence>
<dbReference type="PANTHER" id="PTHR11795">
    <property type="entry name" value="BRANCHED-CHAIN AMINO ACID TRANSPORT SYSTEM PERMEASE PROTEIN LIVH"/>
    <property type="match status" value="1"/>
</dbReference>
<evidence type="ECO:0000256" key="12">
    <source>
        <dbReference type="ARBA" id="ARBA00037998"/>
    </source>
</evidence>
<evidence type="ECO:0000256" key="13">
    <source>
        <dbReference type="SAM" id="MobiDB-lite"/>
    </source>
</evidence>
<comment type="similarity">
    <text evidence="12">Belongs to the binding-protein-dependent transport system permease family. LivHM subfamily.</text>
</comment>
<dbReference type="GO" id="GO:0005886">
    <property type="term" value="C:plasma membrane"/>
    <property type="evidence" value="ECO:0007669"/>
    <property type="project" value="UniProtKB-SubCell"/>
</dbReference>
<dbReference type="EMBL" id="MWZD01000014">
    <property type="protein sequence ID" value="PRI11675.1"/>
    <property type="molecule type" value="Genomic_DNA"/>
</dbReference>
<feature type="transmembrane region" description="Helical" evidence="14">
    <location>
        <begin position="261"/>
        <end position="285"/>
    </location>
</feature>
<evidence type="ECO:0000256" key="4">
    <source>
        <dbReference type="ARBA" id="ARBA00022448"/>
    </source>
</evidence>
<dbReference type="GO" id="GO:1903806">
    <property type="term" value="P:L-isoleucine import across plasma membrane"/>
    <property type="evidence" value="ECO:0007669"/>
    <property type="project" value="TreeGrafter"/>
</dbReference>
<evidence type="ECO:0000313" key="16">
    <source>
        <dbReference type="EMBL" id="PRI11675.1"/>
    </source>
</evidence>
<feature type="transmembrane region" description="Helical" evidence="14">
    <location>
        <begin position="179"/>
        <end position="202"/>
    </location>
</feature>
<accession>A0A2S9QQ18</accession>
<dbReference type="PANTHER" id="PTHR11795:SF371">
    <property type="entry name" value="HIGH-AFFINITY BRANCHED-CHAIN AMINO ACID TRANSPORT SYSTEM PERMEASE PROTEIN LIVH"/>
    <property type="match status" value="1"/>
</dbReference>
<evidence type="ECO:0000256" key="1">
    <source>
        <dbReference type="ARBA" id="ARBA00000548"/>
    </source>
</evidence>
<dbReference type="InterPro" id="IPR001851">
    <property type="entry name" value="ABC_transp_permease"/>
</dbReference>
<evidence type="ECO:0000256" key="7">
    <source>
        <dbReference type="ARBA" id="ARBA00022692"/>
    </source>
</evidence>
<dbReference type="GO" id="GO:0030246">
    <property type="term" value="F:carbohydrate binding"/>
    <property type="evidence" value="ECO:0007669"/>
    <property type="project" value="InterPro"/>
</dbReference>
<keyword evidence="6" id="KW-0997">Cell inner membrane</keyword>
<reference evidence="16 17" key="1">
    <citation type="journal article" date="2017" name="New Microbes New Infect">
        <title>Genome sequence of 'Leucobacter massiliensis' sp. nov. isolated from human pharynx after travel to the 2014 Hajj.</title>
        <authorList>
            <person name="Leangapichart T."/>
            <person name="Gautret P."/>
            <person name="Nguyen T.T."/>
            <person name="Armstrong N."/>
            <person name="Rolain J.M."/>
        </authorList>
    </citation>
    <scope>NUCLEOTIDE SEQUENCE [LARGE SCALE GENOMIC DNA]</scope>
    <source>
        <strain evidence="16 17">122RC15</strain>
    </source>
</reference>
<evidence type="ECO:0000256" key="3">
    <source>
        <dbReference type="ARBA" id="ARBA00012595"/>
    </source>
</evidence>
<dbReference type="GO" id="GO:0005975">
    <property type="term" value="P:carbohydrate metabolic process"/>
    <property type="evidence" value="ECO:0007669"/>
    <property type="project" value="UniProtKB-ARBA"/>
</dbReference>
<evidence type="ECO:0000256" key="9">
    <source>
        <dbReference type="ARBA" id="ARBA00022989"/>
    </source>
</evidence>
<organism evidence="16 17">
    <name type="scientific">Leucobacter massiliensis</name>
    <dbReference type="NCBI Taxonomy" id="1686285"/>
    <lineage>
        <taxon>Bacteria</taxon>
        <taxon>Bacillati</taxon>
        <taxon>Actinomycetota</taxon>
        <taxon>Actinomycetes</taxon>
        <taxon>Micrococcales</taxon>
        <taxon>Microbacteriaceae</taxon>
        <taxon>Leucobacter</taxon>
    </lineage>
</organism>
<dbReference type="EC" id="3.2.1.1" evidence="3"/>
<feature type="signal peptide" evidence="15">
    <location>
        <begin position="1"/>
        <end position="38"/>
    </location>
</feature>
<feature type="transmembrane region" description="Helical" evidence="14">
    <location>
        <begin position="388"/>
        <end position="416"/>
    </location>
</feature>
<dbReference type="InterPro" id="IPR013783">
    <property type="entry name" value="Ig-like_fold"/>
</dbReference>
<keyword evidence="10 14" id="KW-0472">Membrane</keyword>
<dbReference type="GO" id="GO:0042941">
    <property type="term" value="P:D-alanine transmembrane transport"/>
    <property type="evidence" value="ECO:0007669"/>
    <property type="project" value="TreeGrafter"/>
</dbReference>
<evidence type="ECO:0000256" key="15">
    <source>
        <dbReference type="SAM" id="SignalP"/>
    </source>
</evidence>
<feature type="region of interest" description="Disordered" evidence="13">
    <location>
        <begin position="132"/>
        <end position="161"/>
    </location>
</feature>
<evidence type="ECO:0000256" key="14">
    <source>
        <dbReference type="SAM" id="Phobius"/>
    </source>
</evidence>
<feature type="transmembrane region" description="Helical" evidence="14">
    <location>
        <begin position="356"/>
        <end position="376"/>
    </location>
</feature>
<dbReference type="InterPro" id="IPR013784">
    <property type="entry name" value="Carb-bd-like_fold"/>
</dbReference>
<evidence type="ECO:0000313" key="17">
    <source>
        <dbReference type="Proteomes" id="UP000238650"/>
    </source>
</evidence>
<dbReference type="AlphaFoldDB" id="A0A2S9QQ18"/>
<protein>
    <recommendedName>
        <fullName evidence="3">alpha-amylase</fullName>
        <ecNumber evidence="3">3.2.1.1</ecNumber>
    </recommendedName>
    <alternativeName>
        <fullName evidence="11">1,4-alpha-D-glucan glucanohydrolase</fullName>
    </alternativeName>
</protein>
<dbReference type="CDD" id="cd06582">
    <property type="entry name" value="TM_PBP1_LivH_like"/>
    <property type="match status" value="1"/>
</dbReference>
<dbReference type="Pfam" id="PF02653">
    <property type="entry name" value="BPD_transp_2"/>
    <property type="match status" value="1"/>
</dbReference>
<keyword evidence="9 14" id="KW-1133">Transmembrane helix</keyword>
<comment type="subcellular location">
    <subcellularLocation>
        <location evidence="2">Cell membrane</location>
        <topology evidence="2">Multi-pass membrane protein</topology>
    </subcellularLocation>
</comment>
<sequence length="456" mass="47721">MNRTPPRRGTAVKALLLLVLTALLSALGVGGLSSPAYAADCAPDASTACVQGVIKLASGEPAPGIAVTLSGGGEEQETTTDATGKWVFSVTEAGSYTVAVDEASLPEGQFFRSADSREVEVQLNSQASALFPLTDDPEAVQQPAGEDEDEAATAGASRSSADPFSWPRFWQQFVSGIRMGLLIALASLGLSLVFGTTGLSNFAQGEMVTMGGLLAALFMGLTGNLWLAGLLAVIASAGFGWAQDKVLWKPLRKKRLSLMQLMIVSIGLSITLQYTFQFFFGSGVVRIDRGTAETITLAGVTLTVQSYIAMGVSLLAIIAVGLGLMFTRFGRATRAISDNPALARASGIDVDRVINIVWVVGGGLAGLAGVFFGLVFNGLNWFTGGTMLLMFFAAVTLGGLGTAFGAFVGSMIIGMMVELTNIWLPGDLKYATALLLLILILLVRPQGIFGRKERIG</sequence>
<name>A0A2S9QQ18_9MICO</name>
<keyword evidence="4" id="KW-0813">Transport</keyword>
<dbReference type="GO" id="GO:0015190">
    <property type="term" value="F:L-leucine transmembrane transporter activity"/>
    <property type="evidence" value="ECO:0007669"/>
    <property type="project" value="TreeGrafter"/>
</dbReference>
<dbReference type="GO" id="GO:0015808">
    <property type="term" value="P:L-alanine transport"/>
    <property type="evidence" value="ECO:0007669"/>
    <property type="project" value="TreeGrafter"/>
</dbReference>
<dbReference type="GO" id="GO:0015192">
    <property type="term" value="F:L-phenylalanine transmembrane transporter activity"/>
    <property type="evidence" value="ECO:0007669"/>
    <property type="project" value="TreeGrafter"/>
</dbReference>
<evidence type="ECO:0000256" key="10">
    <source>
        <dbReference type="ARBA" id="ARBA00023136"/>
    </source>
</evidence>
<feature type="transmembrane region" description="Helical" evidence="14">
    <location>
        <begin position="428"/>
        <end position="444"/>
    </location>
</feature>
<dbReference type="InterPro" id="IPR052157">
    <property type="entry name" value="BCAA_transport_permease"/>
</dbReference>
<comment type="catalytic activity">
    <reaction evidence="1">
        <text>Endohydrolysis of (1-&gt;4)-alpha-D-glucosidic linkages in polysaccharides containing three or more (1-&gt;4)-alpha-linked D-glucose units.</text>
        <dbReference type="EC" id="3.2.1.1"/>
    </reaction>
</comment>
<keyword evidence="15" id="KW-0732">Signal</keyword>
<keyword evidence="5" id="KW-1003">Cell membrane</keyword>
<dbReference type="OrthoDB" id="9807115at2"/>
<gene>
    <name evidence="16" type="ORF">B4915_04290</name>
</gene>
<keyword evidence="8" id="KW-0029">Amino-acid transport</keyword>
<dbReference type="Gene3D" id="2.60.40.10">
    <property type="entry name" value="Immunoglobulins"/>
    <property type="match status" value="1"/>
</dbReference>
<evidence type="ECO:0000256" key="5">
    <source>
        <dbReference type="ARBA" id="ARBA00022475"/>
    </source>
</evidence>
<feature type="transmembrane region" description="Helical" evidence="14">
    <location>
        <begin position="214"/>
        <end position="241"/>
    </location>
</feature>
<dbReference type="SUPFAM" id="SSF49452">
    <property type="entry name" value="Starch-binding domain-like"/>
    <property type="match status" value="1"/>
</dbReference>
<evidence type="ECO:0000256" key="11">
    <source>
        <dbReference type="ARBA" id="ARBA00030238"/>
    </source>
</evidence>
<dbReference type="Pfam" id="PF13620">
    <property type="entry name" value="CarboxypepD_reg"/>
    <property type="match status" value="1"/>
</dbReference>
<feature type="transmembrane region" description="Helical" evidence="14">
    <location>
        <begin position="306"/>
        <end position="326"/>
    </location>
</feature>
<dbReference type="Proteomes" id="UP000238650">
    <property type="component" value="Unassembled WGS sequence"/>
</dbReference>
<dbReference type="GO" id="GO:0015188">
    <property type="term" value="F:L-isoleucine transmembrane transporter activity"/>
    <property type="evidence" value="ECO:0007669"/>
    <property type="project" value="TreeGrafter"/>
</dbReference>
<keyword evidence="7 14" id="KW-0812">Transmembrane</keyword>
<keyword evidence="17" id="KW-1185">Reference proteome</keyword>
<proteinExistence type="inferred from homology"/>
<feature type="chain" id="PRO_5015393159" description="alpha-amylase" evidence="15">
    <location>
        <begin position="39"/>
        <end position="456"/>
    </location>
</feature>